<sequence>VRRTAKKVWTSAAALVPLAVYLPLVIRRYGWSDDFPNLFAQGGAEVMVANGRPLLALVRRITFASQDIDALTFTRLVGVIGISAFAVLTAVLLQRWGLSPWFSALLGGSIVLLPAFQTFASWAITFTYSWVACVGLLAGELWVISRRPVCRILAVVGMAAGLVVYPPAAFVCWSMLAVRTALLRTPVRAAFGQAIDLAILTVGSSLLAFATAASVAHWQGVEFAQRVGLITSPAEAFSKGVWFVTHPLIVAFRPFMIS</sequence>
<keyword evidence="1" id="KW-0812">Transmembrane</keyword>
<organism evidence="2">
    <name type="scientific">marine metagenome</name>
    <dbReference type="NCBI Taxonomy" id="408172"/>
    <lineage>
        <taxon>unclassified sequences</taxon>
        <taxon>metagenomes</taxon>
        <taxon>ecological metagenomes</taxon>
    </lineage>
</organism>
<keyword evidence="1" id="KW-0472">Membrane</keyword>
<dbReference type="AlphaFoldDB" id="A0A382RPX9"/>
<name>A0A382RPX9_9ZZZZ</name>
<evidence type="ECO:0008006" key="3">
    <source>
        <dbReference type="Google" id="ProtNLM"/>
    </source>
</evidence>
<evidence type="ECO:0000256" key="1">
    <source>
        <dbReference type="SAM" id="Phobius"/>
    </source>
</evidence>
<keyword evidence="1" id="KW-1133">Transmembrane helix</keyword>
<feature type="transmembrane region" description="Helical" evidence="1">
    <location>
        <begin position="100"/>
        <end position="120"/>
    </location>
</feature>
<accession>A0A382RPX9</accession>
<reference evidence="2" key="1">
    <citation type="submission" date="2018-05" db="EMBL/GenBank/DDBJ databases">
        <authorList>
            <person name="Lanie J.A."/>
            <person name="Ng W.-L."/>
            <person name="Kazmierczak K.M."/>
            <person name="Andrzejewski T.M."/>
            <person name="Davidsen T.M."/>
            <person name="Wayne K.J."/>
            <person name="Tettelin H."/>
            <person name="Glass J.I."/>
            <person name="Rusch D."/>
            <person name="Podicherti R."/>
            <person name="Tsui H.-C.T."/>
            <person name="Winkler M.E."/>
        </authorList>
    </citation>
    <scope>NUCLEOTIDE SEQUENCE</scope>
</reference>
<feature type="non-terminal residue" evidence="2">
    <location>
        <position position="258"/>
    </location>
</feature>
<feature type="transmembrane region" description="Helical" evidence="1">
    <location>
        <begin position="126"/>
        <end position="145"/>
    </location>
</feature>
<feature type="transmembrane region" description="Helical" evidence="1">
    <location>
        <begin position="73"/>
        <end position="93"/>
    </location>
</feature>
<proteinExistence type="predicted"/>
<gene>
    <name evidence="2" type="ORF">METZ01_LOCUS351981</name>
</gene>
<protein>
    <recommendedName>
        <fullName evidence="3">Glycosyltransferase RgtA/B/C/D-like domain-containing protein</fullName>
    </recommendedName>
</protein>
<feature type="non-terminal residue" evidence="2">
    <location>
        <position position="1"/>
    </location>
</feature>
<feature type="transmembrane region" description="Helical" evidence="1">
    <location>
        <begin position="12"/>
        <end position="30"/>
    </location>
</feature>
<feature type="transmembrane region" description="Helical" evidence="1">
    <location>
        <begin position="197"/>
        <end position="216"/>
    </location>
</feature>
<feature type="transmembrane region" description="Helical" evidence="1">
    <location>
        <begin position="152"/>
        <end position="177"/>
    </location>
</feature>
<dbReference type="EMBL" id="UINC01122978">
    <property type="protein sequence ID" value="SVC99127.1"/>
    <property type="molecule type" value="Genomic_DNA"/>
</dbReference>
<evidence type="ECO:0000313" key="2">
    <source>
        <dbReference type="EMBL" id="SVC99127.1"/>
    </source>
</evidence>